<keyword evidence="4 12" id="KW-0812">Transmembrane</keyword>
<evidence type="ECO:0008006" key="15">
    <source>
        <dbReference type="Google" id="ProtNLM"/>
    </source>
</evidence>
<evidence type="ECO:0000256" key="9">
    <source>
        <dbReference type="ARBA" id="ARBA00023136"/>
    </source>
</evidence>
<evidence type="ECO:0000313" key="13">
    <source>
        <dbReference type="EMBL" id="QPH12533.1"/>
    </source>
</evidence>
<reference evidence="13 14" key="1">
    <citation type="journal article" date="2018" name="PLoS Genet.">
        <title>Repeat elements organise 3D genome structure and mediate transcription in the filamentous fungus Epichloe festucae.</title>
        <authorList>
            <person name="Winter D.J."/>
            <person name="Ganley A.R.D."/>
            <person name="Young C.A."/>
            <person name="Liachko I."/>
            <person name="Schardl C.L."/>
            <person name="Dupont P.Y."/>
            <person name="Berry D."/>
            <person name="Ram A."/>
            <person name="Scott B."/>
            <person name="Cox M.P."/>
        </authorList>
    </citation>
    <scope>NUCLEOTIDE SEQUENCE [LARGE SCALE GENOMIC DNA]</scope>
    <source>
        <strain evidence="13 14">Fl1</strain>
    </source>
</reference>
<evidence type="ECO:0000256" key="3">
    <source>
        <dbReference type="ARBA" id="ARBA00022448"/>
    </source>
</evidence>
<comment type="similarity">
    <text evidence="2">Belongs to the USE1 family.</text>
</comment>
<dbReference type="Pfam" id="PF09753">
    <property type="entry name" value="Use1"/>
    <property type="match status" value="1"/>
</dbReference>
<feature type="compositionally biased region" description="Polar residues" evidence="11">
    <location>
        <begin position="151"/>
        <end position="161"/>
    </location>
</feature>
<dbReference type="GO" id="GO:0005789">
    <property type="term" value="C:endoplasmic reticulum membrane"/>
    <property type="evidence" value="ECO:0007669"/>
    <property type="project" value="UniProtKB-SubCell"/>
</dbReference>
<evidence type="ECO:0000256" key="2">
    <source>
        <dbReference type="ARBA" id="ARBA00007891"/>
    </source>
</evidence>
<dbReference type="PANTHER" id="PTHR13050">
    <property type="entry name" value="USE1-LIKE PROTEIN"/>
    <property type="match status" value="1"/>
</dbReference>
<dbReference type="EMBL" id="CP031389">
    <property type="protein sequence ID" value="QPH12533.1"/>
    <property type="molecule type" value="Genomic_DNA"/>
</dbReference>
<dbReference type="InterPro" id="IPR019150">
    <property type="entry name" value="Vesicle_transport_protein_Use1"/>
</dbReference>
<gene>
    <name evidence="13" type="ORF">C2857_004734</name>
</gene>
<dbReference type="GO" id="GO:0005484">
    <property type="term" value="F:SNAP receptor activity"/>
    <property type="evidence" value="ECO:0007669"/>
    <property type="project" value="TreeGrafter"/>
</dbReference>
<evidence type="ECO:0000256" key="1">
    <source>
        <dbReference type="ARBA" id="ARBA00004163"/>
    </source>
</evidence>
<evidence type="ECO:0000256" key="7">
    <source>
        <dbReference type="ARBA" id="ARBA00022927"/>
    </source>
</evidence>
<comment type="subcellular location">
    <subcellularLocation>
        <location evidence="1">Endoplasmic reticulum membrane</location>
        <topology evidence="1">Single-pass type IV membrane protein</topology>
    </subcellularLocation>
</comment>
<dbReference type="OrthoDB" id="3231855at2759"/>
<keyword evidence="5" id="KW-0256">Endoplasmic reticulum</keyword>
<accession>A0A7U3Q0W7</accession>
<evidence type="ECO:0000256" key="10">
    <source>
        <dbReference type="SAM" id="Coils"/>
    </source>
</evidence>
<dbReference type="AlphaFoldDB" id="A0A7U3Q0W7"/>
<evidence type="ECO:0000256" key="6">
    <source>
        <dbReference type="ARBA" id="ARBA00022892"/>
    </source>
</evidence>
<protein>
    <recommendedName>
        <fullName evidence="15">Synaptobrevin</fullName>
    </recommendedName>
</protein>
<keyword evidence="6" id="KW-0931">ER-Golgi transport</keyword>
<keyword evidence="14" id="KW-1185">Reference proteome</keyword>
<dbReference type="GO" id="GO:0031201">
    <property type="term" value="C:SNARE complex"/>
    <property type="evidence" value="ECO:0007669"/>
    <property type="project" value="TreeGrafter"/>
</dbReference>
<dbReference type="GO" id="GO:0006890">
    <property type="term" value="P:retrograde vesicle-mediated transport, Golgi to endoplasmic reticulum"/>
    <property type="evidence" value="ECO:0007669"/>
    <property type="project" value="TreeGrafter"/>
</dbReference>
<feature type="transmembrane region" description="Helical" evidence="12">
    <location>
        <begin position="317"/>
        <end position="341"/>
    </location>
</feature>
<feature type="region of interest" description="Disordered" evidence="11">
    <location>
        <begin position="149"/>
        <end position="219"/>
    </location>
</feature>
<keyword evidence="7" id="KW-0653">Protein transport</keyword>
<feature type="coiled-coil region" evidence="10">
    <location>
        <begin position="91"/>
        <end position="118"/>
    </location>
</feature>
<evidence type="ECO:0000256" key="12">
    <source>
        <dbReference type="SAM" id="Phobius"/>
    </source>
</evidence>
<name>A0A7U3Q0W7_EPIFF</name>
<keyword evidence="8 12" id="KW-1133">Transmembrane helix</keyword>
<dbReference type="GO" id="GO:0015031">
    <property type="term" value="P:protein transport"/>
    <property type="evidence" value="ECO:0007669"/>
    <property type="project" value="UniProtKB-KW"/>
</dbReference>
<proteinExistence type="inferred from homology"/>
<evidence type="ECO:0000256" key="8">
    <source>
        <dbReference type="ARBA" id="ARBA00022989"/>
    </source>
</evidence>
<sequence>MARVSQSSAISETAASSPEAALAALTRLLLRLEQNVLHPTPERERRLRTSEYERTRVQSNLGHARSVLTKLEQDALQVKAPTKRIETQNILNINRDRLETLLDRLQDLRQMANDEDDSSDEEDLLAGMIQTPSESMDSLSSDAIDVPQIVDTPSDSVSREPTPTHESPRSSSHSAQKAAPPPSSSPVPQTTQTTQELRSRSSAHPNTSSASISPPAHTSARAALFASRHRPAESQTSTATAEAILDQQRAEQDSLSESILRMASALKASSQKFSSTLDADKNVVEKAGEGISKTEQSMETARGRMGTLRRMTEGKGWWGRMMLFAWVYGLMVGLLLVVFVMPKLRF</sequence>
<keyword evidence="3" id="KW-0813">Transport</keyword>
<dbReference type="PANTHER" id="PTHR13050:SF7">
    <property type="entry name" value="VESICLE TRANSPORT PROTEIN USE1"/>
    <property type="match status" value="1"/>
</dbReference>
<organism evidence="13 14">
    <name type="scientific">Epichloe festucae (strain Fl1)</name>
    <dbReference type="NCBI Taxonomy" id="877507"/>
    <lineage>
        <taxon>Eukaryota</taxon>
        <taxon>Fungi</taxon>
        <taxon>Dikarya</taxon>
        <taxon>Ascomycota</taxon>
        <taxon>Pezizomycotina</taxon>
        <taxon>Sordariomycetes</taxon>
        <taxon>Hypocreomycetidae</taxon>
        <taxon>Hypocreales</taxon>
        <taxon>Clavicipitaceae</taxon>
        <taxon>Epichloe</taxon>
    </lineage>
</organism>
<feature type="compositionally biased region" description="Low complexity" evidence="11">
    <location>
        <begin position="186"/>
        <end position="195"/>
    </location>
</feature>
<keyword evidence="9 12" id="KW-0472">Membrane</keyword>
<keyword evidence="10" id="KW-0175">Coiled coil</keyword>
<evidence type="ECO:0000256" key="5">
    <source>
        <dbReference type="ARBA" id="ARBA00022824"/>
    </source>
</evidence>
<evidence type="ECO:0000256" key="11">
    <source>
        <dbReference type="SAM" id="MobiDB-lite"/>
    </source>
</evidence>
<evidence type="ECO:0000313" key="14">
    <source>
        <dbReference type="Proteomes" id="UP000594364"/>
    </source>
</evidence>
<dbReference type="Proteomes" id="UP000594364">
    <property type="component" value="Chromosome 5"/>
</dbReference>
<feature type="compositionally biased region" description="Polar residues" evidence="11">
    <location>
        <begin position="200"/>
        <end position="212"/>
    </location>
</feature>
<evidence type="ECO:0000256" key="4">
    <source>
        <dbReference type="ARBA" id="ARBA00022692"/>
    </source>
</evidence>